<dbReference type="FunFam" id="3.30.200.20:FF:000537">
    <property type="entry name" value="Non-specific serine/threonine protein kinase"/>
    <property type="match status" value="1"/>
</dbReference>
<evidence type="ECO:0000313" key="12">
    <source>
        <dbReference type="EMBL" id="KAL1529877.1"/>
    </source>
</evidence>
<dbReference type="InterPro" id="IPR017441">
    <property type="entry name" value="Protein_kinase_ATP_BS"/>
</dbReference>
<keyword evidence="6 7" id="KW-0067">ATP-binding</keyword>
<evidence type="ECO:0008006" key="14">
    <source>
        <dbReference type="Google" id="ProtNLM"/>
    </source>
</evidence>
<keyword evidence="1 8" id="KW-0723">Serine/threonine-protein kinase</keyword>
<dbReference type="FunFam" id="1.10.510.10:FF:000008">
    <property type="entry name" value="Non-specific serine/threonine protein kinase"/>
    <property type="match status" value="1"/>
</dbReference>
<organism evidence="12 13">
    <name type="scientific">Prymnesium parvum</name>
    <name type="common">Toxic golden alga</name>
    <dbReference type="NCBI Taxonomy" id="97485"/>
    <lineage>
        <taxon>Eukaryota</taxon>
        <taxon>Haptista</taxon>
        <taxon>Haptophyta</taxon>
        <taxon>Prymnesiophyceae</taxon>
        <taxon>Prymnesiales</taxon>
        <taxon>Prymnesiaceae</taxon>
        <taxon>Prymnesium</taxon>
    </lineage>
</organism>
<dbReference type="InterPro" id="IPR045270">
    <property type="entry name" value="STKc_AGC"/>
</dbReference>
<dbReference type="Gene3D" id="3.30.200.20">
    <property type="entry name" value="Phosphorylase Kinase, domain 1"/>
    <property type="match status" value="1"/>
</dbReference>
<evidence type="ECO:0000256" key="7">
    <source>
        <dbReference type="PROSITE-ProRule" id="PRU10141"/>
    </source>
</evidence>
<dbReference type="Gene3D" id="1.10.510.10">
    <property type="entry name" value="Transferase(Phosphotransferase) domain 1"/>
    <property type="match status" value="1"/>
</dbReference>
<evidence type="ECO:0000256" key="3">
    <source>
        <dbReference type="ARBA" id="ARBA00022679"/>
    </source>
</evidence>
<dbReference type="PROSITE" id="PS00107">
    <property type="entry name" value="PROTEIN_KINASE_ATP"/>
    <property type="match status" value="1"/>
</dbReference>
<evidence type="ECO:0000256" key="4">
    <source>
        <dbReference type="ARBA" id="ARBA00022741"/>
    </source>
</evidence>
<dbReference type="PROSITE" id="PS50011">
    <property type="entry name" value="PROTEIN_KINASE_DOM"/>
    <property type="match status" value="1"/>
</dbReference>
<feature type="compositionally biased region" description="Low complexity" evidence="9">
    <location>
        <begin position="437"/>
        <end position="450"/>
    </location>
</feature>
<dbReference type="Proteomes" id="UP001515480">
    <property type="component" value="Unassembled WGS sequence"/>
</dbReference>
<dbReference type="InterPro" id="IPR017892">
    <property type="entry name" value="Pkinase_C"/>
</dbReference>
<dbReference type="SMART" id="SM00133">
    <property type="entry name" value="S_TK_X"/>
    <property type="match status" value="1"/>
</dbReference>
<keyword evidence="5" id="KW-0418">Kinase</keyword>
<dbReference type="EMBL" id="JBGBPQ010000001">
    <property type="protein sequence ID" value="KAL1529877.1"/>
    <property type="molecule type" value="Genomic_DNA"/>
</dbReference>
<dbReference type="InterPro" id="IPR000961">
    <property type="entry name" value="AGC-kinase_C"/>
</dbReference>
<feature type="region of interest" description="Disordered" evidence="9">
    <location>
        <begin position="1"/>
        <end position="27"/>
    </location>
</feature>
<dbReference type="GO" id="GO:0005524">
    <property type="term" value="F:ATP binding"/>
    <property type="evidence" value="ECO:0007669"/>
    <property type="project" value="UniProtKB-UniRule"/>
</dbReference>
<keyword evidence="13" id="KW-1185">Reference proteome</keyword>
<comment type="caution">
    <text evidence="12">The sequence shown here is derived from an EMBL/GenBank/DDBJ whole genome shotgun (WGS) entry which is preliminary data.</text>
</comment>
<evidence type="ECO:0000259" key="11">
    <source>
        <dbReference type="PROSITE" id="PS51285"/>
    </source>
</evidence>
<keyword evidence="3" id="KW-0808">Transferase</keyword>
<protein>
    <recommendedName>
        <fullName evidence="14">Protein kinase domain-containing protein</fullName>
    </recommendedName>
</protein>
<evidence type="ECO:0000256" key="9">
    <source>
        <dbReference type="SAM" id="MobiDB-lite"/>
    </source>
</evidence>
<reference evidence="12 13" key="1">
    <citation type="journal article" date="2024" name="Science">
        <title>Giant polyketide synthase enzymes in the biosynthesis of giant marine polyether toxins.</title>
        <authorList>
            <person name="Fallon T.R."/>
            <person name="Shende V.V."/>
            <person name="Wierzbicki I.H."/>
            <person name="Pendleton A.L."/>
            <person name="Watervoot N.F."/>
            <person name="Auber R.P."/>
            <person name="Gonzalez D.J."/>
            <person name="Wisecaver J.H."/>
            <person name="Moore B.S."/>
        </authorList>
    </citation>
    <scope>NUCLEOTIDE SEQUENCE [LARGE SCALE GENOMIC DNA]</scope>
    <source>
        <strain evidence="12 13">12B1</strain>
    </source>
</reference>
<dbReference type="PROSITE" id="PS00108">
    <property type="entry name" value="PROTEIN_KINASE_ST"/>
    <property type="match status" value="1"/>
</dbReference>
<evidence type="ECO:0000256" key="2">
    <source>
        <dbReference type="ARBA" id="ARBA00022553"/>
    </source>
</evidence>
<dbReference type="InterPro" id="IPR011009">
    <property type="entry name" value="Kinase-like_dom_sf"/>
</dbReference>
<evidence type="ECO:0000256" key="5">
    <source>
        <dbReference type="ARBA" id="ARBA00022777"/>
    </source>
</evidence>
<comment type="similarity">
    <text evidence="8">Belongs to the protein kinase superfamily.</text>
</comment>
<evidence type="ECO:0000256" key="8">
    <source>
        <dbReference type="RuleBase" id="RU000304"/>
    </source>
</evidence>
<dbReference type="GO" id="GO:0004674">
    <property type="term" value="F:protein serine/threonine kinase activity"/>
    <property type="evidence" value="ECO:0007669"/>
    <property type="project" value="UniProtKB-KW"/>
</dbReference>
<dbReference type="CDD" id="cd05123">
    <property type="entry name" value="STKc_AGC"/>
    <property type="match status" value="1"/>
</dbReference>
<feature type="compositionally biased region" description="Low complexity" evidence="9">
    <location>
        <begin position="463"/>
        <end position="482"/>
    </location>
</feature>
<dbReference type="InterPro" id="IPR008271">
    <property type="entry name" value="Ser/Thr_kinase_AS"/>
</dbReference>
<dbReference type="Pfam" id="PF00069">
    <property type="entry name" value="Pkinase"/>
    <property type="match status" value="1"/>
</dbReference>
<keyword evidence="4 7" id="KW-0547">Nucleotide-binding</keyword>
<evidence type="ECO:0000313" key="13">
    <source>
        <dbReference type="Proteomes" id="UP001515480"/>
    </source>
</evidence>
<dbReference type="Pfam" id="PF00433">
    <property type="entry name" value="Pkinase_C"/>
    <property type="match status" value="1"/>
</dbReference>
<evidence type="ECO:0000256" key="6">
    <source>
        <dbReference type="ARBA" id="ARBA00022840"/>
    </source>
</evidence>
<dbReference type="SMART" id="SM00220">
    <property type="entry name" value="S_TKc"/>
    <property type="match status" value="1"/>
</dbReference>
<gene>
    <name evidence="12" type="ORF">AB1Y20_000807</name>
</gene>
<dbReference type="InterPro" id="IPR000719">
    <property type="entry name" value="Prot_kinase_dom"/>
</dbReference>
<keyword evidence="2" id="KW-0597">Phosphoprotein</keyword>
<name>A0AB34K9L1_PRYPA</name>
<feature type="region of interest" description="Disordered" evidence="9">
    <location>
        <begin position="437"/>
        <end position="482"/>
    </location>
</feature>
<proteinExistence type="inferred from homology"/>
<feature type="domain" description="AGC-kinase C-terminal" evidence="11">
    <location>
        <begin position="344"/>
        <end position="417"/>
    </location>
</feature>
<evidence type="ECO:0000256" key="1">
    <source>
        <dbReference type="ARBA" id="ARBA00022527"/>
    </source>
</evidence>
<dbReference type="AlphaFoldDB" id="A0AB34K9L1"/>
<dbReference type="PROSITE" id="PS51285">
    <property type="entry name" value="AGC_KINASE_CTER"/>
    <property type="match status" value="1"/>
</dbReference>
<accession>A0AB34K9L1</accession>
<dbReference type="SUPFAM" id="SSF56112">
    <property type="entry name" value="Protein kinase-like (PK-like)"/>
    <property type="match status" value="1"/>
</dbReference>
<feature type="binding site" evidence="7">
    <location>
        <position position="115"/>
    </location>
    <ligand>
        <name>ATP</name>
        <dbReference type="ChEBI" id="CHEBI:30616"/>
    </ligand>
</feature>
<evidence type="ECO:0000259" key="10">
    <source>
        <dbReference type="PROSITE" id="PS50011"/>
    </source>
</evidence>
<sequence>MASASAAVPQALPAATPPGGLTEPLARPTSRRTSRLCCWFCVEPQALDDDTAFAQYQSFTDSTEQSMERSTSETVAHRSQLSVANFDILSVLGRGTYGKVLLVKKRSCGTLYAMKVLHKADILKRNQLRHTMTERSVLQSVRHPFIVQMHYSFQNDHQLFLVMSYLAGGELFFHLRREGQLSEPRARLYAAEILLALQALHDLDIVYRDLKPENVLLDAQGHVCLSDFGLAKESITSLHGGANTFCGTPSYMAPEVLQGTGHGVAVDWWSFGTLIFEMLVGTPPFYSRNLQTMYRAILHGEVRFPSSMSKTVRSLLVGLLCRDASHRLGTNGGAKQIQRHPFFRSLDFKRVYQRGYEPSFVPQLRSPEDTAHFDAAFTSEPITNSSRDCSDHGIVEKSADPFEGWESTCEHGARQCSGSIQSRNAISRKGNSSRSALACSTATSSTAIPSGGDGARGDHCVVPPTSIQQSPDSSQPITPSDW</sequence>
<feature type="compositionally biased region" description="Low complexity" evidence="9">
    <location>
        <begin position="1"/>
        <end position="18"/>
    </location>
</feature>
<feature type="domain" description="Protein kinase" evidence="10">
    <location>
        <begin position="86"/>
        <end position="343"/>
    </location>
</feature>
<dbReference type="PANTHER" id="PTHR24351">
    <property type="entry name" value="RIBOSOMAL PROTEIN S6 KINASE"/>
    <property type="match status" value="1"/>
</dbReference>